<feature type="signal peptide" evidence="2">
    <location>
        <begin position="1"/>
        <end position="25"/>
    </location>
</feature>
<dbReference type="EMBL" id="DVHU01000104">
    <property type="protein sequence ID" value="HIR94015.1"/>
    <property type="molecule type" value="Genomic_DNA"/>
</dbReference>
<evidence type="ECO:0000313" key="4">
    <source>
        <dbReference type="Proteomes" id="UP000886841"/>
    </source>
</evidence>
<gene>
    <name evidence="3" type="ORF">IAB98_11420</name>
</gene>
<accession>A0A9D1JGN0</accession>
<reference evidence="3" key="1">
    <citation type="submission" date="2020-10" db="EMBL/GenBank/DDBJ databases">
        <authorList>
            <person name="Gilroy R."/>
        </authorList>
    </citation>
    <scope>NUCLEOTIDE SEQUENCE</scope>
    <source>
        <strain evidence="3">ChiSxjej1B13-7041</strain>
    </source>
</reference>
<dbReference type="Proteomes" id="UP000886841">
    <property type="component" value="Unassembled WGS sequence"/>
</dbReference>
<dbReference type="AlphaFoldDB" id="A0A9D1JGN0"/>
<name>A0A9D1JGN0_9FIRM</name>
<evidence type="ECO:0000256" key="2">
    <source>
        <dbReference type="SAM" id="SignalP"/>
    </source>
</evidence>
<feature type="transmembrane region" description="Helical" evidence="1">
    <location>
        <begin position="364"/>
        <end position="384"/>
    </location>
</feature>
<keyword evidence="2" id="KW-0732">Signal</keyword>
<evidence type="ECO:0000256" key="1">
    <source>
        <dbReference type="SAM" id="Phobius"/>
    </source>
</evidence>
<organism evidence="3 4">
    <name type="scientific">Candidatus Egerieimonas intestinavium</name>
    <dbReference type="NCBI Taxonomy" id="2840777"/>
    <lineage>
        <taxon>Bacteria</taxon>
        <taxon>Bacillati</taxon>
        <taxon>Bacillota</taxon>
        <taxon>Clostridia</taxon>
        <taxon>Lachnospirales</taxon>
        <taxon>Lachnospiraceae</taxon>
        <taxon>Lachnospiraceae incertae sedis</taxon>
        <taxon>Candidatus Egerieimonas</taxon>
    </lineage>
</organism>
<proteinExistence type="predicted"/>
<evidence type="ECO:0000313" key="3">
    <source>
        <dbReference type="EMBL" id="HIR94015.1"/>
    </source>
</evidence>
<keyword evidence="1" id="KW-1133">Transmembrane helix</keyword>
<keyword evidence="1" id="KW-0812">Transmembrane</keyword>
<comment type="caution">
    <text evidence="3">The sequence shown here is derived from an EMBL/GenBank/DDBJ whole genome shotgun (WGS) entry which is preliminary data.</text>
</comment>
<reference evidence="3" key="2">
    <citation type="journal article" date="2021" name="PeerJ">
        <title>Extensive microbial diversity within the chicken gut microbiome revealed by metagenomics and culture.</title>
        <authorList>
            <person name="Gilroy R."/>
            <person name="Ravi A."/>
            <person name="Getino M."/>
            <person name="Pursley I."/>
            <person name="Horton D.L."/>
            <person name="Alikhan N.F."/>
            <person name="Baker D."/>
            <person name="Gharbi K."/>
            <person name="Hall N."/>
            <person name="Watson M."/>
            <person name="Adriaenssens E.M."/>
            <person name="Foster-Nyarko E."/>
            <person name="Jarju S."/>
            <person name="Secka A."/>
            <person name="Antonio M."/>
            <person name="Oren A."/>
            <person name="Chaudhuri R.R."/>
            <person name="La Ragione R."/>
            <person name="Hildebrand F."/>
            <person name="Pallen M.J."/>
        </authorList>
    </citation>
    <scope>NUCLEOTIDE SEQUENCE</scope>
    <source>
        <strain evidence="3">ChiSxjej1B13-7041</strain>
    </source>
</reference>
<keyword evidence="1" id="KW-0472">Membrane</keyword>
<feature type="chain" id="PRO_5038359931" evidence="2">
    <location>
        <begin position="26"/>
        <end position="390"/>
    </location>
</feature>
<sequence>MKGKGVWRALAVSLWLAALPGGVFAQESEPLTIENRIVLDKVEISLQEFQRQGEELIPWENPGQIYPGQVVSKIPVITNLGAPCYLRVRVSFSGSEEQLRQWDESCLVGLDEGEWQAFQEEDQLVYYRREALGSGEKTELFQGLRIPETWGNEMADQEFGLKLLPEAVQSANFVQNLDSESPWGELEIQDYREQNREEAYVGQEGPFLISCSPLAMELLASPEGLFFLNFNERMPGELLTGEIELSNQWDQAAELFLRLEGGENKSPQAQELQQAIAMKLTLTGEDGQEQLVYQGPLVPQEGQRQLSLGRFPPGYKGLLRMEAQIPAELDNAFTLTDVISRWIFWTSREDPVIWVPKTGDEAPVGILLGVSLGSAIALGTALTLGRRRIG</sequence>
<protein>
    <submittedName>
        <fullName evidence="3">Uncharacterized protein</fullName>
    </submittedName>
</protein>